<protein>
    <submittedName>
        <fullName evidence="1">DUF2917 domain-containing protein</fullName>
    </submittedName>
</protein>
<organism evidence="1 2">
    <name type="scientific">Undibacterium aquatile</name>
    <dbReference type="NCBI Taxonomy" id="1537398"/>
    <lineage>
        <taxon>Bacteria</taxon>
        <taxon>Pseudomonadati</taxon>
        <taxon>Pseudomonadota</taxon>
        <taxon>Betaproteobacteria</taxon>
        <taxon>Burkholderiales</taxon>
        <taxon>Oxalobacteraceae</taxon>
        <taxon>Undibacterium</taxon>
    </lineage>
</organism>
<evidence type="ECO:0000313" key="1">
    <source>
        <dbReference type="EMBL" id="MBC3810302.1"/>
    </source>
</evidence>
<sequence>MTINFAKPSFTITAGDTVSGQSEQAQTFTVTAGRVWLTIAGEDEDFWLSAGESVTVPAHRLVVIEADQQNSSIASVAATQPQQASAKNAGFPFQWQKLTQKISHVFA</sequence>
<name>A0ABR6XBP1_9BURK</name>
<dbReference type="Proteomes" id="UP000637632">
    <property type="component" value="Unassembled WGS sequence"/>
</dbReference>
<gene>
    <name evidence="1" type="ORF">H8K26_02525</name>
</gene>
<dbReference type="Pfam" id="PF11142">
    <property type="entry name" value="DUF2917"/>
    <property type="match status" value="1"/>
</dbReference>
<dbReference type="EMBL" id="JACOFT010000001">
    <property type="protein sequence ID" value="MBC3810302.1"/>
    <property type="molecule type" value="Genomic_DNA"/>
</dbReference>
<reference evidence="1 2" key="1">
    <citation type="submission" date="2020-08" db="EMBL/GenBank/DDBJ databases">
        <title>Novel species isolated from subtropical streams in China.</title>
        <authorList>
            <person name="Lu H."/>
        </authorList>
    </citation>
    <scope>NUCLEOTIDE SEQUENCE [LARGE SCALE GENOMIC DNA]</scope>
    <source>
        <strain evidence="1 2">CCTCC AB 2015119</strain>
    </source>
</reference>
<proteinExistence type="predicted"/>
<dbReference type="RefSeq" id="WP_186896274.1">
    <property type="nucleotide sequence ID" value="NZ_JACOFT010000001.1"/>
</dbReference>
<comment type="caution">
    <text evidence="1">The sequence shown here is derived from an EMBL/GenBank/DDBJ whole genome shotgun (WGS) entry which is preliminary data.</text>
</comment>
<dbReference type="InterPro" id="IPR011051">
    <property type="entry name" value="RmlC_Cupin_sf"/>
</dbReference>
<accession>A0ABR6XBP1</accession>
<keyword evidence="2" id="KW-1185">Reference proteome</keyword>
<evidence type="ECO:0000313" key="2">
    <source>
        <dbReference type="Proteomes" id="UP000637632"/>
    </source>
</evidence>
<dbReference type="InterPro" id="IPR021317">
    <property type="entry name" value="DUF2917"/>
</dbReference>
<dbReference type="SUPFAM" id="SSF51182">
    <property type="entry name" value="RmlC-like cupins"/>
    <property type="match status" value="1"/>
</dbReference>